<keyword evidence="2" id="KW-0732">Signal</keyword>
<feature type="compositionally biased region" description="Basic residues" evidence="1">
    <location>
        <begin position="97"/>
        <end position="129"/>
    </location>
</feature>
<comment type="caution">
    <text evidence="3">The sequence shown here is derived from an EMBL/GenBank/DDBJ whole genome shotgun (WGS) entry which is preliminary data.</text>
</comment>
<gene>
    <name evidence="3" type="ORF">CLODIP_2_CD05683</name>
</gene>
<dbReference type="EMBL" id="CADEPI010000044">
    <property type="protein sequence ID" value="CAB3369340.1"/>
    <property type="molecule type" value="Genomic_DNA"/>
</dbReference>
<organism evidence="3 4">
    <name type="scientific">Cloeon dipterum</name>
    <dbReference type="NCBI Taxonomy" id="197152"/>
    <lineage>
        <taxon>Eukaryota</taxon>
        <taxon>Metazoa</taxon>
        <taxon>Ecdysozoa</taxon>
        <taxon>Arthropoda</taxon>
        <taxon>Hexapoda</taxon>
        <taxon>Insecta</taxon>
        <taxon>Pterygota</taxon>
        <taxon>Palaeoptera</taxon>
        <taxon>Ephemeroptera</taxon>
        <taxon>Pisciforma</taxon>
        <taxon>Baetidae</taxon>
        <taxon>Cloeon</taxon>
    </lineage>
</organism>
<evidence type="ECO:0000313" key="3">
    <source>
        <dbReference type="EMBL" id="CAB3369340.1"/>
    </source>
</evidence>
<feature type="signal peptide" evidence="2">
    <location>
        <begin position="1"/>
        <end position="18"/>
    </location>
</feature>
<evidence type="ECO:0000256" key="2">
    <source>
        <dbReference type="SAM" id="SignalP"/>
    </source>
</evidence>
<dbReference type="Proteomes" id="UP000494165">
    <property type="component" value="Unassembled WGS sequence"/>
</dbReference>
<keyword evidence="4" id="KW-1185">Reference proteome</keyword>
<reference evidence="3 4" key="1">
    <citation type="submission" date="2020-04" db="EMBL/GenBank/DDBJ databases">
        <authorList>
            <person name="Alioto T."/>
            <person name="Alioto T."/>
            <person name="Gomez Garrido J."/>
        </authorList>
    </citation>
    <scope>NUCLEOTIDE SEQUENCE [LARGE SCALE GENOMIC DNA]</scope>
</reference>
<proteinExistence type="predicted"/>
<dbReference type="AlphaFoldDB" id="A0A8S1CJ17"/>
<accession>A0A8S1CJ17</accession>
<sequence>MKLTIALLLIGNLCLIDALPKRKESNPLESNSNNNDLAATADVKQIGQVMEFKIDVPVAKINQPKENNQEMKDNSNSNIAEPEKGPSESKSGSGNNPKKRKSKKSRRNGSKRRSGRRGYSRRRSNKRRG</sequence>
<evidence type="ECO:0000313" key="4">
    <source>
        <dbReference type="Proteomes" id="UP000494165"/>
    </source>
</evidence>
<name>A0A8S1CJ17_9INSE</name>
<evidence type="ECO:0000256" key="1">
    <source>
        <dbReference type="SAM" id="MobiDB-lite"/>
    </source>
</evidence>
<protein>
    <submittedName>
        <fullName evidence="3">Uncharacterized protein</fullName>
    </submittedName>
</protein>
<feature type="chain" id="PRO_5035841967" evidence="2">
    <location>
        <begin position="19"/>
        <end position="129"/>
    </location>
</feature>
<feature type="region of interest" description="Disordered" evidence="1">
    <location>
        <begin position="59"/>
        <end position="129"/>
    </location>
</feature>